<feature type="transmembrane region" description="Helical" evidence="1">
    <location>
        <begin position="98"/>
        <end position="117"/>
    </location>
</feature>
<evidence type="ECO:0000313" key="4">
    <source>
        <dbReference type="Proteomes" id="UP000008370"/>
    </source>
</evidence>
<keyword evidence="1" id="KW-0472">Membrane</keyword>
<evidence type="ECO:0000259" key="2">
    <source>
        <dbReference type="Pfam" id="PF20153"/>
    </source>
</evidence>
<keyword evidence="1" id="KW-0812">Transmembrane</keyword>
<keyword evidence="4" id="KW-1185">Reference proteome</keyword>
<accession>K5WKT9</accession>
<feature type="transmembrane region" description="Helical" evidence="1">
    <location>
        <begin position="20"/>
        <end position="39"/>
    </location>
</feature>
<dbReference type="EMBL" id="JH930477">
    <property type="protein sequence ID" value="EKM50857.1"/>
    <property type="molecule type" value="Genomic_DNA"/>
</dbReference>
<name>K5WKT9_PHACS</name>
<dbReference type="Proteomes" id="UP000008370">
    <property type="component" value="Unassembled WGS sequence"/>
</dbReference>
<sequence length="256" mass="28863">MAKTVHEFDEDKVRDCKEDIDTLLVFTGLYSAVLSAFVIESYTDLQPDPNTQMTFLLERIANQTQSYTVTSGTLNSTAQPAPAPPQFTAPLWAVRVNGLWFASLIISLATASFSMLVKQWLREYLAFEYTSPQERLRARQYRKPGLGKWKVFEIAAVLPMLLQLSLGLFFIGLCFFTANVDEQIGLTCIPLVSGWAFFFVVTTLAPLISPRCPYKMPLLKAVMRAARIQITMKMRRSLTSFLGDLESMIGHSRSRP</sequence>
<evidence type="ECO:0000256" key="1">
    <source>
        <dbReference type="SAM" id="Phobius"/>
    </source>
</evidence>
<dbReference type="GeneID" id="18908110"/>
<feature type="transmembrane region" description="Helical" evidence="1">
    <location>
        <begin position="151"/>
        <end position="178"/>
    </location>
</feature>
<dbReference type="OrthoDB" id="3185525at2759"/>
<evidence type="ECO:0000313" key="3">
    <source>
        <dbReference type="EMBL" id="EKM50857.1"/>
    </source>
</evidence>
<feature type="domain" description="DUF6535" evidence="2">
    <location>
        <begin position="2"/>
        <end position="178"/>
    </location>
</feature>
<reference evidence="3 4" key="1">
    <citation type="journal article" date="2012" name="BMC Genomics">
        <title>Comparative genomics of the white-rot fungi, Phanerochaete carnosa and P. chrysosporium, to elucidate the genetic basis of the distinct wood types they colonize.</title>
        <authorList>
            <person name="Suzuki H."/>
            <person name="MacDonald J."/>
            <person name="Syed K."/>
            <person name="Salamov A."/>
            <person name="Hori C."/>
            <person name="Aerts A."/>
            <person name="Henrissat B."/>
            <person name="Wiebenga A."/>
            <person name="vanKuyk P.A."/>
            <person name="Barry K."/>
            <person name="Lindquist E."/>
            <person name="LaButti K."/>
            <person name="Lapidus A."/>
            <person name="Lucas S."/>
            <person name="Coutinho P."/>
            <person name="Gong Y."/>
            <person name="Samejima M."/>
            <person name="Mahadevan R."/>
            <person name="Abou-Zaid M."/>
            <person name="de Vries R.P."/>
            <person name="Igarashi K."/>
            <person name="Yadav J.S."/>
            <person name="Grigoriev I.V."/>
            <person name="Master E.R."/>
        </authorList>
    </citation>
    <scope>NUCLEOTIDE SEQUENCE [LARGE SCALE GENOMIC DNA]</scope>
    <source>
        <strain evidence="3 4">HHB-10118-sp</strain>
    </source>
</reference>
<dbReference type="Pfam" id="PF20153">
    <property type="entry name" value="DUF6535"/>
    <property type="match status" value="1"/>
</dbReference>
<dbReference type="AlphaFoldDB" id="K5WKT9"/>
<proteinExistence type="predicted"/>
<dbReference type="InterPro" id="IPR045338">
    <property type="entry name" value="DUF6535"/>
</dbReference>
<organism evidence="3 4">
    <name type="scientific">Phanerochaete carnosa (strain HHB-10118-sp)</name>
    <name type="common">White-rot fungus</name>
    <name type="synonym">Peniophora carnosa</name>
    <dbReference type="NCBI Taxonomy" id="650164"/>
    <lineage>
        <taxon>Eukaryota</taxon>
        <taxon>Fungi</taxon>
        <taxon>Dikarya</taxon>
        <taxon>Basidiomycota</taxon>
        <taxon>Agaricomycotina</taxon>
        <taxon>Agaricomycetes</taxon>
        <taxon>Polyporales</taxon>
        <taxon>Phanerochaetaceae</taxon>
        <taxon>Phanerochaete</taxon>
    </lineage>
</organism>
<dbReference type="HOGENOM" id="CLU_018688_1_1_1"/>
<protein>
    <recommendedName>
        <fullName evidence="2">DUF6535 domain-containing protein</fullName>
    </recommendedName>
</protein>
<dbReference type="KEGG" id="pco:PHACADRAFT_128453"/>
<dbReference type="RefSeq" id="XP_007400025.1">
    <property type="nucleotide sequence ID" value="XM_007399963.1"/>
</dbReference>
<feature type="non-terminal residue" evidence="3">
    <location>
        <position position="256"/>
    </location>
</feature>
<gene>
    <name evidence="3" type="ORF">PHACADRAFT_128453</name>
</gene>
<dbReference type="InParanoid" id="K5WKT9"/>
<keyword evidence="1" id="KW-1133">Transmembrane helix</keyword>
<feature type="transmembrane region" description="Helical" evidence="1">
    <location>
        <begin position="184"/>
        <end position="208"/>
    </location>
</feature>